<keyword evidence="3" id="KW-1185">Reference proteome</keyword>
<gene>
    <name evidence="2" type="ORF">GCM10007167_11330</name>
</gene>
<accession>A0A918Z053</accession>
<dbReference type="InterPro" id="IPR046519">
    <property type="entry name" value="X-Tfes_XVIPCD"/>
</dbReference>
<reference evidence="2" key="1">
    <citation type="journal article" date="2014" name="Int. J. Syst. Evol. Microbiol.">
        <title>Complete genome sequence of Corynebacterium casei LMG S-19264T (=DSM 44701T), isolated from a smear-ripened cheese.</title>
        <authorList>
            <consortium name="US DOE Joint Genome Institute (JGI-PGF)"/>
            <person name="Walter F."/>
            <person name="Albersmeier A."/>
            <person name="Kalinowski J."/>
            <person name="Ruckert C."/>
        </authorList>
    </citation>
    <scope>NUCLEOTIDE SEQUENCE</scope>
    <source>
        <strain evidence="2">KCTC 32020</strain>
    </source>
</reference>
<evidence type="ECO:0000313" key="3">
    <source>
        <dbReference type="Proteomes" id="UP000636453"/>
    </source>
</evidence>
<comment type="caution">
    <text evidence="2">The sequence shown here is derived from an EMBL/GenBank/DDBJ whole genome shotgun (WGS) entry which is preliminary data.</text>
</comment>
<reference evidence="2" key="2">
    <citation type="submission" date="2020-09" db="EMBL/GenBank/DDBJ databases">
        <authorList>
            <person name="Sun Q."/>
            <person name="Kim S."/>
        </authorList>
    </citation>
    <scope>NUCLEOTIDE SEQUENCE</scope>
    <source>
        <strain evidence="2">KCTC 32020</strain>
    </source>
</reference>
<dbReference type="AlphaFoldDB" id="A0A918Z053"/>
<sequence>MSTLSPQARTIVAAFGRQPGVTQDQLNNLQAAIQASPVLIDQINAAVAQGHLKTIVPLTNPNAGGEYDPIDRAMRLPLAPLTTPPPGSRQSQTALENAGEITFVLGHELQHGFNRAATQKSNADFANAVRRIAERDLAPRDYTAPLAARLAQNRRDEASAQIAGWNALVSRVRSTNPNPSLQDIYDAQPGRTADFIDRNGAVYTLKPGLTLNADLSLSPSPANVEAMGRNFFDKAASDAKLGPLGRSDYVNYYARSAVSYIAQMERHFHPPRPGTTSPQMALDLARLRLSEKLLEENGIDLGRHTQPLPYYDLGTRPPGARLFQHTAGTHRHVWPIETAERLRDETPAARARTPADPGHPDHALLEKLRERVRTLDREAGKGWDEFSERLAGSALLMAKKAGFTAEDELVLAFNRPTDTHAAGEILHLARTGPHASADPAANRTHMFTADALSQPAEQRYRQVDDLERARQRELLAPAAPMHAVEVEGPGRGGRAMAM</sequence>
<organism evidence="2 3">
    <name type="scientific">Vulcaniibacterium thermophilum</name>
    <dbReference type="NCBI Taxonomy" id="1169913"/>
    <lineage>
        <taxon>Bacteria</taxon>
        <taxon>Pseudomonadati</taxon>
        <taxon>Pseudomonadota</taxon>
        <taxon>Gammaproteobacteria</taxon>
        <taxon>Lysobacterales</taxon>
        <taxon>Lysobacteraceae</taxon>
        <taxon>Vulcaniibacterium</taxon>
    </lineage>
</organism>
<name>A0A918Z053_9GAMM</name>
<proteinExistence type="predicted"/>
<dbReference type="RefSeq" id="WP_146473064.1">
    <property type="nucleotide sequence ID" value="NZ_BNCF01000005.1"/>
</dbReference>
<dbReference type="Proteomes" id="UP000636453">
    <property type="component" value="Unassembled WGS sequence"/>
</dbReference>
<protein>
    <recommendedName>
        <fullName evidence="1">X-Tfes XVIPCD domain-containing protein</fullName>
    </recommendedName>
</protein>
<dbReference type="EMBL" id="BNCF01000005">
    <property type="protein sequence ID" value="GHE31142.1"/>
    <property type="molecule type" value="Genomic_DNA"/>
</dbReference>
<evidence type="ECO:0000313" key="2">
    <source>
        <dbReference type="EMBL" id="GHE31142.1"/>
    </source>
</evidence>
<feature type="domain" description="X-Tfes XVIPCD" evidence="1">
    <location>
        <begin position="356"/>
        <end position="464"/>
    </location>
</feature>
<dbReference type="OrthoDB" id="6001668at2"/>
<evidence type="ECO:0000259" key="1">
    <source>
        <dbReference type="Pfam" id="PF20410"/>
    </source>
</evidence>
<dbReference type="Pfam" id="PF20410">
    <property type="entry name" value="X-Tfes_XVIPCD"/>
    <property type="match status" value="1"/>
</dbReference>